<proteinExistence type="predicted"/>
<dbReference type="InterPro" id="IPR052228">
    <property type="entry name" value="Sec_Metab_Biosynth_Oxidored"/>
</dbReference>
<dbReference type="GO" id="GO:0016491">
    <property type="term" value="F:oxidoreductase activity"/>
    <property type="evidence" value="ECO:0007669"/>
    <property type="project" value="UniProtKB-KW"/>
</dbReference>
<dbReference type="AlphaFoldDB" id="A0A3M7IS59"/>
<name>A0A3M7IS59_HORWE</name>
<dbReference type="Proteomes" id="UP000281677">
    <property type="component" value="Unassembled WGS sequence"/>
</dbReference>
<dbReference type="PANTHER" id="PTHR47534:SF3">
    <property type="entry name" value="ALCOHOL DEHYDROGENASE-LIKE C-TERMINAL DOMAIN-CONTAINING PROTEIN"/>
    <property type="match status" value="1"/>
</dbReference>
<evidence type="ECO:0000256" key="1">
    <source>
        <dbReference type="ARBA" id="ARBA00023002"/>
    </source>
</evidence>
<accession>A0A3M7IS59</accession>
<evidence type="ECO:0000313" key="2">
    <source>
        <dbReference type="EMBL" id="RMZ28338.1"/>
    </source>
</evidence>
<organism evidence="2 3">
    <name type="scientific">Hortaea werneckii</name>
    <name type="common">Black yeast</name>
    <name type="synonym">Cladosporium werneckii</name>
    <dbReference type="NCBI Taxonomy" id="91943"/>
    <lineage>
        <taxon>Eukaryota</taxon>
        <taxon>Fungi</taxon>
        <taxon>Dikarya</taxon>
        <taxon>Ascomycota</taxon>
        <taxon>Pezizomycotina</taxon>
        <taxon>Dothideomycetes</taxon>
        <taxon>Dothideomycetidae</taxon>
        <taxon>Mycosphaerellales</taxon>
        <taxon>Teratosphaeriaceae</taxon>
        <taxon>Hortaea</taxon>
    </lineage>
</organism>
<dbReference type="EMBL" id="QWIT01000208">
    <property type="protein sequence ID" value="RMZ28338.1"/>
    <property type="molecule type" value="Genomic_DNA"/>
</dbReference>
<dbReference type="PANTHER" id="PTHR47534">
    <property type="entry name" value="YALI0E05731P"/>
    <property type="match status" value="1"/>
</dbReference>
<evidence type="ECO:0000313" key="3">
    <source>
        <dbReference type="Proteomes" id="UP000281677"/>
    </source>
</evidence>
<protein>
    <submittedName>
        <fullName evidence="2">Uncharacterized protein</fullName>
    </submittedName>
</protein>
<sequence>MVAISEVKSANASLENSPQQLTAVFTGATNGTDTSPTHAPIIIERNQTNFTHELDNLHSLNPNGTYTFLETDISLIRTIDHLTPTIQTHLNGTQIDLLIISQDYISLLRPRTQRRRRPGYLHLFTLLRADLPHSEPPALHVLARTSA</sequence>
<dbReference type="OrthoDB" id="2898509at2759"/>
<comment type="caution">
    <text evidence="2">The sequence shown here is derived from an EMBL/GenBank/DDBJ whole genome shotgun (WGS) entry which is preliminary data.</text>
</comment>
<reference evidence="2 3" key="1">
    <citation type="journal article" date="2018" name="BMC Genomics">
        <title>Genomic evidence for intraspecific hybridization in a clonal and extremely halotolerant yeast.</title>
        <authorList>
            <person name="Gostincar C."/>
            <person name="Stajich J.E."/>
            <person name="Zupancic J."/>
            <person name="Zalar P."/>
            <person name="Gunde-Cimerman N."/>
        </authorList>
    </citation>
    <scope>NUCLEOTIDE SEQUENCE [LARGE SCALE GENOMIC DNA]</scope>
    <source>
        <strain evidence="2 3">EXF-120</strain>
    </source>
</reference>
<keyword evidence="1" id="KW-0560">Oxidoreductase</keyword>
<gene>
    <name evidence="2" type="ORF">D0859_07577</name>
</gene>